<name>A0A2U3L0U3_9FIRM</name>
<dbReference type="Proteomes" id="UP000238916">
    <property type="component" value="Unassembled WGS sequence"/>
</dbReference>
<reference evidence="2" key="1">
    <citation type="submission" date="2018-02" db="EMBL/GenBank/DDBJ databases">
        <authorList>
            <person name="Hausmann B."/>
        </authorList>
    </citation>
    <scope>NUCLEOTIDE SEQUENCE [LARGE SCALE GENOMIC DNA]</scope>
    <source>
        <strain evidence="2">Peat soil MAG SbF1</strain>
    </source>
</reference>
<dbReference type="EMBL" id="OMOF01000261">
    <property type="protein sequence ID" value="SPF45541.1"/>
    <property type="molecule type" value="Genomic_DNA"/>
</dbReference>
<sequence length="49" mass="5739">MMKRTLFTACDFQLYLSRKPLREFMYFYKELGGYSLSSTSGEVINRSAT</sequence>
<dbReference type="AlphaFoldDB" id="A0A2U3L0U3"/>
<protein>
    <submittedName>
        <fullName evidence="1">Uncharacterized protein</fullName>
    </submittedName>
</protein>
<accession>A0A2U3L0U3</accession>
<evidence type="ECO:0000313" key="1">
    <source>
        <dbReference type="EMBL" id="SPF45541.1"/>
    </source>
</evidence>
<gene>
    <name evidence="1" type="ORF">SBF1_3330006</name>
</gene>
<organism evidence="1 2">
    <name type="scientific">Candidatus Desulfosporosinus infrequens</name>
    <dbReference type="NCBI Taxonomy" id="2043169"/>
    <lineage>
        <taxon>Bacteria</taxon>
        <taxon>Bacillati</taxon>
        <taxon>Bacillota</taxon>
        <taxon>Clostridia</taxon>
        <taxon>Eubacteriales</taxon>
        <taxon>Desulfitobacteriaceae</taxon>
        <taxon>Desulfosporosinus</taxon>
    </lineage>
</organism>
<evidence type="ECO:0000313" key="2">
    <source>
        <dbReference type="Proteomes" id="UP000238916"/>
    </source>
</evidence>
<proteinExistence type="predicted"/>